<protein>
    <submittedName>
        <fullName evidence="2">Na(+) H(+) antiporter subunit A / Na(+) H(+) antiporter subunit B</fullName>
    </submittedName>
</protein>
<feature type="non-terminal residue" evidence="2">
    <location>
        <position position="85"/>
    </location>
</feature>
<feature type="compositionally biased region" description="Low complexity" evidence="1">
    <location>
        <begin position="1"/>
        <end position="15"/>
    </location>
</feature>
<sequence>VRRAPAAPAGRAAGPPRWPPRPARGHPRPAHPGRAGARLGADRGLHRPLPLGCLRPQAGPAGHRPRRAGAPAGGPVPRRPGHPGP</sequence>
<organism evidence="2">
    <name type="scientific">uncultured Pseudonocardia sp</name>
    <dbReference type="NCBI Taxonomy" id="211455"/>
    <lineage>
        <taxon>Bacteria</taxon>
        <taxon>Bacillati</taxon>
        <taxon>Actinomycetota</taxon>
        <taxon>Actinomycetes</taxon>
        <taxon>Pseudonocardiales</taxon>
        <taxon>Pseudonocardiaceae</taxon>
        <taxon>Pseudonocardia</taxon>
        <taxon>environmental samples</taxon>
    </lineage>
</organism>
<reference evidence="2" key="1">
    <citation type="submission" date="2020-02" db="EMBL/GenBank/DDBJ databases">
        <authorList>
            <person name="Meier V. D."/>
        </authorList>
    </citation>
    <scope>NUCLEOTIDE SEQUENCE</scope>
    <source>
        <strain evidence="2">AVDCRST_MAG66</strain>
    </source>
</reference>
<dbReference type="AlphaFoldDB" id="A0A6J4Q0D6"/>
<feature type="compositionally biased region" description="Low complexity" evidence="1">
    <location>
        <begin position="55"/>
        <end position="76"/>
    </location>
</feature>
<feature type="non-terminal residue" evidence="2">
    <location>
        <position position="1"/>
    </location>
</feature>
<name>A0A6J4Q0D6_9PSEU</name>
<gene>
    <name evidence="2" type="ORF">AVDCRST_MAG66-3192</name>
</gene>
<accession>A0A6J4Q0D6</accession>
<evidence type="ECO:0000313" key="2">
    <source>
        <dbReference type="EMBL" id="CAA9429283.1"/>
    </source>
</evidence>
<feature type="region of interest" description="Disordered" evidence="1">
    <location>
        <begin position="1"/>
        <end position="85"/>
    </location>
</feature>
<proteinExistence type="predicted"/>
<evidence type="ECO:0000256" key="1">
    <source>
        <dbReference type="SAM" id="MobiDB-lite"/>
    </source>
</evidence>
<dbReference type="EMBL" id="CADCUS010000462">
    <property type="protein sequence ID" value="CAA9429283.1"/>
    <property type="molecule type" value="Genomic_DNA"/>
</dbReference>